<keyword evidence="4" id="KW-0472">Membrane</keyword>
<sequence length="386" mass="42853">MSIPEAAVLLSLLLLACAGDGPSVRAARSDIQDGRSNNRSIIVPYSAVPASCPKSCGDFWSFDYPFGIGKGCFRHPDFELICNHSGEYPRLFLGDGVTQVTSTYNSGSDHDIIVLLPPVVISVRPGVNVYNATLRSPAVSIGTSYISLNITACGFNVYSQEEYAGKSKFSLLGMDCPSHYCSDDGDVTDTDVDADIDECRTIPNICEGKKCHNTKGSYYCTPSNLILGLVIGLCVAFGILLLGVIAMVLIRRWRRDIEKQLRRKHFLLEFETRPLTDIVAAQVREEATEEEINNVASLAEMCLRLRGEERPTMKEVEMILQTMRTKRLKSYQIPPKNDKDGYQSLRSRDKDSIESFAQVGNSVGQPSQRCYYSLEQEFIESAELPR</sequence>
<comment type="subcellular location">
    <subcellularLocation>
        <location evidence="1">Membrane</location>
        <topology evidence="1">Single-pass membrane protein</topology>
    </subcellularLocation>
</comment>
<protein>
    <recommendedName>
        <fullName evidence="10">Wall-associated receptor kinase galacturonan-binding domain-containing protein</fullName>
    </recommendedName>
</protein>
<feature type="non-terminal residue" evidence="8">
    <location>
        <position position="1"/>
    </location>
</feature>
<keyword evidence="2 5" id="KW-0732">Signal</keyword>
<feature type="chain" id="PRO_5023844182" description="Wall-associated receptor kinase galacturonan-binding domain-containing protein" evidence="5">
    <location>
        <begin position="19"/>
        <end position="386"/>
    </location>
</feature>
<keyword evidence="9" id="KW-1185">Reference proteome</keyword>
<evidence type="ECO:0000256" key="1">
    <source>
        <dbReference type="ARBA" id="ARBA00004167"/>
    </source>
</evidence>
<dbReference type="PROSITE" id="PS01187">
    <property type="entry name" value="EGF_CA"/>
    <property type="match status" value="1"/>
</dbReference>
<keyword evidence="3" id="KW-1015">Disulfide bond</keyword>
<dbReference type="GO" id="GO:0016020">
    <property type="term" value="C:membrane"/>
    <property type="evidence" value="ECO:0007669"/>
    <property type="project" value="UniProtKB-SubCell"/>
</dbReference>
<accession>A0A5J9TNM4</accession>
<reference evidence="8 9" key="1">
    <citation type="journal article" date="2019" name="Sci. Rep.">
        <title>A high-quality genome of Eragrostis curvula grass provides insights into Poaceae evolution and supports new strategies to enhance forage quality.</title>
        <authorList>
            <person name="Carballo J."/>
            <person name="Santos B.A.C.M."/>
            <person name="Zappacosta D."/>
            <person name="Garbus I."/>
            <person name="Selva J.P."/>
            <person name="Gallo C.A."/>
            <person name="Diaz A."/>
            <person name="Albertini E."/>
            <person name="Caccamo M."/>
            <person name="Echenique V."/>
        </authorList>
    </citation>
    <scope>NUCLEOTIDE SEQUENCE [LARGE SCALE GENOMIC DNA]</scope>
    <source>
        <strain evidence="9">cv. Victoria</strain>
        <tissue evidence="8">Leaf</tissue>
    </source>
</reference>
<evidence type="ECO:0000256" key="3">
    <source>
        <dbReference type="ARBA" id="ARBA00023157"/>
    </source>
</evidence>
<dbReference type="Proteomes" id="UP000324897">
    <property type="component" value="Chromosome 3"/>
</dbReference>
<dbReference type="OrthoDB" id="1000341at2759"/>
<dbReference type="GO" id="GO:0030247">
    <property type="term" value="F:polysaccharide binding"/>
    <property type="evidence" value="ECO:0007669"/>
    <property type="project" value="InterPro"/>
</dbReference>
<keyword evidence="4" id="KW-0812">Transmembrane</keyword>
<name>A0A5J9TNM4_9POAL</name>
<dbReference type="InterPro" id="IPR018097">
    <property type="entry name" value="EGF_Ca-bd_CS"/>
</dbReference>
<dbReference type="Gene3D" id="2.10.25.10">
    <property type="entry name" value="Laminin"/>
    <property type="match status" value="1"/>
</dbReference>
<evidence type="ECO:0000256" key="5">
    <source>
        <dbReference type="SAM" id="SignalP"/>
    </source>
</evidence>
<dbReference type="Pfam" id="PF07645">
    <property type="entry name" value="EGF_CA"/>
    <property type="match status" value="1"/>
</dbReference>
<dbReference type="Pfam" id="PF13947">
    <property type="entry name" value="GUB_WAK_bind"/>
    <property type="match status" value="1"/>
</dbReference>
<comment type="caution">
    <text evidence="8">The sequence shown here is derived from an EMBL/GenBank/DDBJ whole genome shotgun (WGS) entry which is preliminary data.</text>
</comment>
<gene>
    <name evidence="8" type="ORF">EJB05_46556</name>
</gene>
<evidence type="ECO:0000313" key="8">
    <source>
        <dbReference type="EMBL" id="TVU12890.1"/>
    </source>
</evidence>
<dbReference type="CDD" id="cd00054">
    <property type="entry name" value="EGF_CA"/>
    <property type="match status" value="1"/>
</dbReference>
<evidence type="ECO:0000313" key="9">
    <source>
        <dbReference type="Proteomes" id="UP000324897"/>
    </source>
</evidence>
<dbReference type="SUPFAM" id="SSF57196">
    <property type="entry name" value="EGF/Laminin"/>
    <property type="match status" value="1"/>
</dbReference>
<evidence type="ECO:0000256" key="2">
    <source>
        <dbReference type="ARBA" id="ARBA00022729"/>
    </source>
</evidence>
<dbReference type="Gramene" id="TVU12890">
    <property type="protein sequence ID" value="TVU12890"/>
    <property type="gene ID" value="EJB05_46556"/>
</dbReference>
<organism evidence="8 9">
    <name type="scientific">Eragrostis curvula</name>
    <name type="common">weeping love grass</name>
    <dbReference type="NCBI Taxonomy" id="38414"/>
    <lineage>
        <taxon>Eukaryota</taxon>
        <taxon>Viridiplantae</taxon>
        <taxon>Streptophyta</taxon>
        <taxon>Embryophyta</taxon>
        <taxon>Tracheophyta</taxon>
        <taxon>Spermatophyta</taxon>
        <taxon>Magnoliopsida</taxon>
        <taxon>Liliopsida</taxon>
        <taxon>Poales</taxon>
        <taxon>Poaceae</taxon>
        <taxon>PACMAD clade</taxon>
        <taxon>Chloridoideae</taxon>
        <taxon>Eragrostideae</taxon>
        <taxon>Eragrostidinae</taxon>
        <taxon>Eragrostis</taxon>
    </lineage>
</organism>
<dbReference type="Gene3D" id="1.10.510.10">
    <property type="entry name" value="Transferase(Phosphotransferase) domain 1"/>
    <property type="match status" value="1"/>
</dbReference>
<dbReference type="GO" id="GO:0005509">
    <property type="term" value="F:calcium ion binding"/>
    <property type="evidence" value="ECO:0007669"/>
    <property type="project" value="InterPro"/>
</dbReference>
<proteinExistence type="predicted"/>
<dbReference type="InterPro" id="IPR025287">
    <property type="entry name" value="WAK_GUB"/>
</dbReference>
<dbReference type="PANTHER" id="PTHR33491">
    <property type="entry name" value="OSJNBA0016N04.9 PROTEIN"/>
    <property type="match status" value="1"/>
</dbReference>
<feature type="signal peptide" evidence="5">
    <location>
        <begin position="1"/>
        <end position="18"/>
    </location>
</feature>
<dbReference type="InterPro" id="IPR049883">
    <property type="entry name" value="NOTCH1_EGF-like"/>
</dbReference>
<dbReference type="AlphaFoldDB" id="A0A5J9TNM4"/>
<feature type="domain" description="Wall-associated receptor kinase galacturonan-binding" evidence="7">
    <location>
        <begin position="52"/>
        <end position="102"/>
    </location>
</feature>
<keyword evidence="4" id="KW-1133">Transmembrane helix</keyword>
<evidence type="ECO:0000259" key="7">
    <source>
        <dbReference type="Pfam" id="PF13947"/>
    </source>
</evidence>
<evidence type="ECO:0000259" key="6">
    <source>
        <dbReference type="Pfam" id="PF07645"/>
    </source>
</evidence>
<feature type="transmembrane region" description="Helical" evidence="4">
    <location>
        <begin position="225"/>
        <end position="250"/>
    </location>
</feature>
<evidence type="ECO:0008006" key="10">
    <source>
        <dbReference type="Google" id="ProtNLM"/>
    </source>
</evidence>
<feature type="domain" description="NOTCH1 EGF-like calcium-binding" evidence="6">
    <location>
        <begin position="195"/>
        <end position="221"/>
    </location>
</feature>
<dbReference type="EMBL" id="RWGY01000039">
    <property type="protein sequence ID" value="TVU12890.1"/>
    <property type="molecule type" value="Genomic_DNA"/>
</dbReference>
<evidence type="ECO:0000256" key="4">
    <source>
        <dbReference type="SAM" id="Phobius"/>
    </source>
</evidence>